<dbReference type="VEuPathDB" id="MicrosporidiaDB:EDEG_03180"/>
<dbReference type="Gene3D" id="1.10.287.1490">
    <property type="match status" value="1"/>
</dbReference>
<evidence type="ECO:0000256" key="2">
    <source>
        <dbReference type="SAM" id="SignalP"/>
    </source>
</evidence>
<reference evidence="3 4" key="1">
    <citation type="submission" date="2011-08" db="EMBL/GenBank/DDBJ databases">
        <authorList>
            <person name="Liu Z.J."/>
            <person name="Shi F.L."/>
            <person name="Lu J.Q."/>
            <person name="Li M."/>
            <person name="Wang Z.L."/>
        </authorList>
    </citation>
    <scope>NUCLEOTIDE SEQUENCE [LARGE SCALE GENOMIC DNA]</scope>
    <source>
        <strain evidence="3 4">USNM 41457</strain>
    </source>
</reference>
<dbReference type="HOGENOM" id="CLU_1992599_0_0_1"/>
<accession>J9D4B5</accession>
<keyword evidence="4" id="KW-1185">Reference proteome</keyword>
<organism evidence="3 4">
    <name type="scientific">Edhazardia aedis (strain USNM 41457)</name>
    <name type="common">Microsporidian parasite</name>
    <dbReference type="NCBI Taxonomy" id="1003232"/>
    <lineage>
        <taxon>Eukaryota</taxon>
        <taxon>Fungi</taxon>
        <taxon>Fungi incertae sedis</taxon>
        <taxon>Microsporidia</taxon>
        <taxon>Edhazardia</taxon>
    </lineage>
</organism>
<dbReference type="EMBL" id="AFBI03000074">
    <property type="protein sequence ID" value="EJW02394.1"/>
    <property type="molecule type" value="Genomic_DNA"/>
</dbReference>
<dbReference type="Proteomes" id="UP000003163">
    <property type="component" value="Unassembled WGS sequence"/>
</dbReference>
<name>J9D4B5_EDHAE</name>
<evidence type="ECO:0000256" key="1">
    <source>
        <dbReference type="SAM" id="Coils"/>
    </source>
</evidence>
<keyword evidence="1" id="KW-0175">Coiled coil</keyword>
<feature type="signal peptide" evidence="2">
    <location>
        <begin position="1"/>
        <end position="19"/>
    </location>
</feature>
<comment type="caution">
    <text evidence="3">The sequence shown here is derived from an EMBL/GenBank/DDBJ whole genome shotgun (WGS) entry which is preliminary data.</text>
</comment>
<proteinExistence type="predicted"/>
<evidence type="ECO:0000313" key="3">
    <source>
        <dbReference type="EMBL" id="EJW02394.1"/>
    </source>
</evidence>
<dbReference type="InParanoid" id="J9D4B5"/>
<dbReference type="AlphaFoldDB" id="J9D4B5"/>
<sequence length="125" mass="15044">MFFLFQCVRLSVLITLNQDQKETINIIENRVHSYSYFINYMEERAAILENELNEYNNEINRLEFTIQNIQDKDINKKLNNDLKERKSEVTNFEKKIAAFRIKIGKFKSELTNMEKIIRDIYAPKD</sequence>
<reference evidence="4" key="2">
    <citation type="submission" date="2015-07" db="EMBL/GenBank/DDBJ databases">
        <title>Contrasting host-pathogen interactions and genome evolution in two generalist and specialist microsporidian pathogens of mosquitoes.</title>
        <authorList>
            <consortium name="The Broad Institute Genomics Platform"/>
            <consortium name="The Broad Institute Genome Sequencing Center for Infectious Disease"/>
            <person name="Cuomo C.A."/>
            <person name="Sanscrainte N.D."/>
            <person name="Goldberg J.M."/>
            <person name="Heiman D."/>
            <person name="Young S."/>
            <person name="Zeng Q."/>
            <person name="Becnel J.J."/>
            <person name="Birren B.W."/>
        </authorList>
    </citation>
    <scope>NUCLEOTIDE SEQUENCE [LARGE SCALE GENOMIC DNA]</scope>
    <source>
        <strain evidence="4">USNM 41457</strain>
    </source>
</reference>
<gene>
    <name evidence="3" type="ORF">EDEG_03180</name>
</gene>
<keyword evidence="2" id="KW-0732">Signal</keyword>
<feature type="chain" id="PRO_5003821348" evidence="2">
    <location>
        <begin position="20"/>
        <end position="125"/>
    </location>
</feature>
<feature type="coiled-coil region" evidence="1">
    <location>
        <begin position="38"/>
        <end position="95"/>
    </location>
</feature>
<evidence type="ECO:0000313" key="4">
    <source>
        <dbReference type="Proteomes" id="UP000003163"/>
    </source>
</evidence>
<protein>
    <submittedName>
        <fullName evidence="3">Uncharacterized protein</fullName>
    </submittedName>
</protein>